<dbReference type="RefSeq" id="WP_036588228.1">
    <property type="nucleotide sequence ID" value="NZ_CP076607.1"/>
</dbReference>
<reference evidence="2 5" key="2">
    <citation type="submission" date="2021-06" db="EMBL/GenBank/DDBJ databases">
        <title>Whole genome sequence of Paenibacillus sophorae DSM23020 for comparative genomics.</title>
        <authorList>
            <person name="Kim M.-J."/>
            <person name="Lee G."/>
            <person name="Shin J.-H."/>
        </authorList>
    </citation>
    <scope>NUCLEOTIDE SEQUENCE [LARGE SCALE GENOMIC DNA]</scope>
    <source>
        <strain evidence="2 5">DSM 23020</strain>
    </source>
</reference>
<dbReference type="STRING" id="1333845.SAMN04487895_101615"/>
<accession>A0A1H8GR71</accession>
<dbReference type="OrthoDB" id="4761396at2"/>
<dbReference type="InterPro" id="IPR013087">
    <property type="entry name" value="Znf_C2H2_type"/>
</dbReference>
<organism evidence="3 4">
    <name type="scientific">Paenibacillus sophorae</name>
    <dbReference type="NCBI Taxonomy" id="1333845"/>
    <lineage>
        <taxon>Bacteria</taxon>
        <taxon>Bacillati</taxon>
        <taxon>Bacillota</taxon>
        <taxon>Bacilli</taxon>
        <taxon>Bacillales</taxon>
        <taxon>Paenibacillaceae</taxon>
        <taxon>Paenibacillus</taxon>
    </lineage>
</organism>
<dbReference type="Proteomes" id="UP000683429">
    <property type="component" value="Chromosome"/>
</dbReference>
<dbReference type="EMBL" id="CP076607">
    <property type="protein sequence ID" value="QWU14312.1"/>
    <property type="molecule type" value="Genomic_DNA"/>
</dbReference>
<name>A0A1H8GR71_9BACL</name>
<evidence type="ECO:0000313" key="4">
    <source>
        <dbReference type="Proteomes" id="UP000198809"/>
    </source>
</evidence>
<evidence type="ECO:0000313" key="3">
    <source>
        <dbReference type="EMBL" id="SEN46476.1"/>
    </source>
</evidence>
<dbReference type="Proteomes" id="UP000198809">
    <property type="component" value="Unassembled WGS sequence"/>
</dbReference>
<protein>
    <recommendedName>
        <fullName evidence="1">C2H2-type domain-containing protein</fullName>
    </recommendedName>
</protein>
<dbReference type="EMBL" id="FODH01000001">
    <property type="protein sequence ID" value="SEN46476.1"/>
    <property type="molecule type" value="Genomic_DNA"/>
</dbReference>
<dbReference type="AlphaFoldDB" id="A0A1H8GR71"/>
<evidence type="ECO:0000313" key="5">
    <source>
        <dbReference type="Proteomes" id="UP000683429"/>
    </source>
</evidence>
<feature type="domain" description="C2H2-type" evidence="1">
    <location>
        <begin position="7"/>
        <end position="34"/>
    </location>
</feature>
<reference evidence="3 4" key="1">
    <citation type="submission" date="2016-10" db="EMBL/GenBank/DDBJ databases">
        <authorList>
            <person name="de Groot N.N."/>
        </authorList>
    </citation>
    <scope>NUCLEOTIDE SEQUENCE [LARGE SCALE GENOMIC DNA]</scope>
    <source>
        <strain evidence="3 4">CGMCC 1.10238</strain>
    </source>
</reference>
<proteinExistence type="predicted"/>
<sequence length="135" mass="15907">MKINNTYECEKCNETFSNEYQCTEHEKECGVLHTHICDKCGKETKYSLDDNHSEWYLQNEVWELSPNHYRAGYGSKMDGSEFVINVCDDCLFDFIKSCVHEKRLLDSGSNTGYYSLDEYYNETEDDIEDEDEQKT</sequence>
<dbReference type="PROSITE" id="PS50157">
    <property type="entry name" value="ZINC_FINGER_C2H2_2"/>
    <property type="match status" value="1"/>
</dbReference>
<keyword evidence="5" id="KW-1185">Reference proteome</keyword>
<evidence type="ECO:0000259" key="1">
    <source>
        <dbReference type="PROSITE" id="PS50157"/>
    </source>
</evidence>
<gene>
    <name evidence="2" type="ORF">KP014_20615</name>
    <name evidence="3" type="ORF">SAMN04487895_101615</name>
</gene>
<evidence type="ECO:0000313" key="2">
    <source>
        <dbReference type="EMBL" id="QWU14312.1"/>
    </source>
</evidence>